<feature type="transmembrane region" description="Helical" evidence="8">
    <location>
        <begin position="179"/>
        <end position="200"/>
    </location>
</feature>
<dbReference type="PANTHER" id="PTHR23501:SF102">
    <property type="entry name" value="DRUG TRANSPORTER, PUTATIVE (AFU_ORTHOLOGUE AFUA_3G08530)-RELATED"/>
    <property type="match status" value="1"/>
</dbReference>
<feature type="transmembrane region" description="Helical" evidence="8">
    <location>
        <begin position="143"/>
        <end position="167"/>
    </location>
</feature>
<dbReference type="InterPro" id="IPR036259">
    <property type="entry name" value="MFS_trans_sf"/>
</dbReference>
<evidence type="ECO:0000256" key="8">
    <source>
        <dbReference type="SAM" id="Phobius"/>
    </source>
</evidence>
<dbReference type="EMBL" id="KV700138">
    <property type="protein sequence ID" value="OCF31013.1"/>
    <property type="molecule type" value="Genomic_DNA"/>
</dbReference>
<dbReference type="OrthoDB" id="10021397at2759"/>
<keyword evidence="3" id="KW-0813">Transport</keyword>
<name>A0A1B9GJ28_9TREE</name>
<reference evidence="10 11" key="1">
    <citation type="submission" date="2013-07" db="EMBL/GenBank/DDBJ databases">
        <title>The Genome Sequence of Cryptococcus heveanensis BCC8398.</title>
        <authorList>
            <consortium name="The Broad Institute Genome Sequencing Platform"/>
            <person name="Cuomo C."/>
            <person name="Litvintseva A."/>
            <person name="Chen Y."/>
            <person name="Heitman J."/>
            <person name="Sun S."/>
            <person name="Springer D."/>
            <person name="Dromer F."/>
            <person name="Young S.K."/>
            <person name="Zeng Q."/>
            <person name="Gargeya S."/>
            <person name="Fitzgerald M."/>
            <person name="Abouelleil A."/>
            <person name="Alvarado L."/>
            <person name="Berlin A.M."/>
            <person name="Chapman S.B."/>
            <person name="Dewar J."/>
            <person name="Goldberg J."/>
            <person name="Griggs A."/>
            <person name="Gujja S."/>
            <person name="Hansen M."/>
            <person name="Howarth C."/>
            <person name="Imamovic A."/>
            <person name="Larimer J."/>
            <person name="McCowan C."/>
            <person name="Murphy C."/>
            <person name="Pearson M."/>
            <person name="Priest M."/>
            <person name="Roberts A."/>
            <person name="Saif S."/>
            <person name="Shea T."/>
            <person name="Sykes S."/>
            <person name="Wortman J."/>
            <person name="Nusbaum C."/>
            <person name="Birren B."/>
        </authorList>
    </citation>
    <scope>NUCLEOTIDE SEQUENCE [LARGE SCALE GENOMIC DNA]</scope>
    <source>
        <strain evidence="10 11">BCC8398</strain>
    </source>
</reference>
<keyword evidence="4 8" id="KW-0812">Transmembrane</keyword>
<dbReference type="InterPro" id="IPR020846">
    <property type="entry name" value="MFS_dom"/>
</dbReference>
<dbReference type="GO" id="GO:0005886">
    <property type="term" value="C:plasma membrane"/>
    <property type="evidence" value="ECO:0007669"/>
    <property type="project" value="TreeGrafter"/>
</dbReference>
<dbReference type="STRING" id="1296120.A0A1B9GJ28"/>
<feature type="domain" description="Major facilitator superfamily (MFS) profile" evidence="9">
    <location>
        <begin position="52"/>
        <end position="491"/>
    </location>
</feature>
<dbReference type="InterPro" id="IPR011701">
    <property type="entry name" value="MFS"/>
</dbReference>
<protein>
    <recommendedName>
        <fullName evidence="9">Major facilitator superfamily (MFS) profile domain-containing protein</fullName>
    </recommendedName>
</protein>
<feature type="region of interest" description="Disordered" evidence="7">
    <location>
        <begin position="542"/>
        <end position="561"/>
    </location>
</feature>
<feature type="transmembrane region" description="Helical" evidence="8">
    <location>
        <begin position="118"/>
        <end position="137"/>
    </location>
</feature>
<keyword evidence="11" id="KW-1185">Reference proteome</keyword>
<proteinExistence type="inferred from homology"/>
<keyword evidence="5 8" id="KW-1133">Transmembrane helix</keyword>
<dbReference type="Proteomes" id="UP000092666">
    <property type="component" value="Unassembled WGS sequence"/>
</dbReference>
<dbReference type="Pfam" id="PF07690">
    <property type="entry name" value="MFS_1"/>
    <property type="match status" value="1"/>
</dbReference>
<evidence type="ECO:0000313" key="11">
    <source>
        <dbReference type="Proteomes" id="UP000092666"/>
    </source>
</evidence>
<comment type="subcellular location">
    <subcellularLocation>
        <location evidence="1">Endomembrane system</location>
        <topology evidence="1">Multi-pass membrane protein</topology>
    </subcellularLocation>
</comment>
<feature type="transmembrane region" description="Helical" evidence="8">
    <location>
        <begin position="275"/>
        <end position="294"/>
    </location>
</feature>
<dbReference type="CDD" id="cd17502">
    <property type="entry name" value="MFS_Azr1_MDR_like"/>
    <property type="match status" value="1"/>
</dbReference>
<evidence type="ECO:0000256" key="4">
    <source>
        <dbReference type="ARBA" id="ARBA00022692"/>
    </source>
</evidence>
<feature type="transmembrane region" description="Helical" evidence="8">
    <location>
        <begin position="245"/>
        <end position="263"/>
    </location>
</feature>
<evidence type="ECO:0000256" key="2">
    <source>
        <dbReference type="ARBA" id="ARBA00008335"/>
    </source>
</evidence>
<evidence type="ECO:0000256" key="7">
    <source>
        <dbReference type="SAM" id="MobiDB-lite"/>
    </source>
</evidence>
<gene>
    <name evidence="10" type="ORF">I316_07284</name>
</gene>
<dbReference type="PANTHER" id="PTHR23501">
    <property type="entry name" value="MAJOR FACILITATOR SUPERFAMILY"/>
    <property type="match status" value="1"/>
</dbReference>
<feature type="transmembrane region" description="Helical" evidence="8">
    <location>
        <begin position="206"/>
        <end position="225"/>
    </location>
</feature>
<dbReference type="AlphaFoldDB" id="A0A1B9GJ28"/>
<evidence type="ECO:0000259" key="9">
    <source>
        <dbReference type="PROSITE" id="PS50850"/>
    </source>
</evidence>
<comment type="similarity">
    <text evidence="2">Belongs to the major facilitator superfamily.</text>
</comment>
<organism evidence="10 11">
    <name type="scientific">Kwoniella heveanensis BCC8398</name>
    <dbReference type="NCBI Taxonomy" id="1296120"/>
    <lineage>
        <taxon>Eukaryota</taxon>
        <taxon>Fungi</taxon>
        <taxon>Dikarya</taxon>
        <taxon>Basidiomycota</taxon>
        <taxon>Agaricomycotina</taxon>
        <taxon>Tremellomycetes</taxon>
        <taxon>Tremellales</taxon>
        <taxon>Cryptococcaceae</taxon>
        <taxon>Kwoniella</taxon>
    </lineage>
</organism>
<accession>A0A1B9GJ28</accession>
<dbReference type="FunFam" id="1.20.1720.10:FF:000013">
    <property type="entry name" value="Related to multidrug resistance proteins"/>
    <property type="match status" value="1"/>
</dbReference>
<evidence type="ECO:0000256" key="3">
    <source>
        <dbReference type="ARBA" id="ARBA00022448"/>
    </source>
</evidence>
<evidence type="ECO:0000256" key="5">
    <source>
        <dbReference type="ARBA" id="ARBA00022989"/>
    </source>
</evidence>
<dbReference type="PROSITE" id="PS50850">
    <property type="entry name" value="MFS"/>
    <property type="match status" value="1"/>
</dbReference>
<feature type="compositionally biased region" description="Polar residues" evidence="7">
    <location>
        <begin position="16"/>
        <end position="35"/>
    </location>
</feature>
<dbReference type="GO" id="GO:0012505">
    <property type="term" value="C:endomembrane system"/>
    <property type="evidence" value="ECO:0007669"/>
    <property type="project" value="UniProtKB-SubCell"/>
</dbReference>
<evidence type="ECO:0000313" key="10">
    <source>
        <dbReference type="EMBL" id="OCF31013.1"/>
    </source>
</evidence>
<reference evidence="11" key="2">
    <citation type="submission" date="2013-12" db="EMBL/GenBank/DDBJ databases">
        <title>Evolution of pathogenesis and genome organization in the Tremellales.</title>
        <authorList>
            <person name="Cuomo C."/>
            <person name="Litvintseva A."/>
            <person name="Heitman J."/>
            <person name="Chen Y."/>
            <person name="Sun S."/>
            <person name="Springer D."/>
            <person name="Dromer F."/>
            <person name="Young S."/>
            <person name="Zeng Q."/>
            <person name="Chapman S."/>
            <person name="Gujja S."/>
            <person name="Saif S."/>
            <person name="Birren B."/>
        </authorList>
    </citation>
    <scope>NUCLEOTIDE SEQUENCE [LARGE SCALE GENOMIC DNA]</scope>
    <source>
        <strain evidence="11">BCC8398</strain>
    </source>
</reference>
<evidence type="ECO:0000256" key="1">
    <source>
        <dbReference type="ARBA" id="ARBA00004127"/>
    </source>
</evidence>
<dbReference type="Gene3D" id="1.20.1720.10">
    <property type="entry name" value="Multidrug resistance protein D"/>
    <property type="match status" value="1"/>
</dbReference>
<dbReference type="SUPFAM" id="SSF103473">
    <property type="entry name" value="MFS general substrate transporter"/>
    <property type="match status" value="1"/>
</dbReference>
<sequence>MGGQIGVGEKHAVQEQVNLGVGSTDQSTSKASPRRTNLMEEPEIPDNNLWIVLPTLALITFVAALDQSIISTALPTIAEEFNTTPSEYSWIGTAYLLAQVMMNPINGRLTDIVGRKPALYFAVTFLLVFSTLCATAKSATWLIVARAFAGLGGGSIVSLSLIVISDIAPLEKRGAMQGYMAAIWGIAGSGGPVLGGALTAGPGWRWCFYINLPICALALALLHFFLKLKRTPRGDVAELRRSFDFIGLLLVMSGAALIIVGFSNAADFGFGDKTAYGVIIGGVVAMAMTVVHCLTTKKNAIIPARLLKTRTPLFFTFGSFFQSLMLMPVNFLLPQFFQGVQGASSLRSGVDLIPFSIGLSVFGVIAGEITTRLHIVRPVIWTGFALTALGFGLWYAFMTSTVSYATQEGLQILPAAGIGMAVSTPMLVIQASMPAKDMAASTAAWVLMRSLAASVGVAIFTAIFNTGLRSRFSKIEGYGTLFVAPTSVEGYKAIHELPEGDIKVQVLKAFADSMRVCWIIGCALICCALASYSMKRVYASSPDAEAPAPSSPTDEKADEKADGRINLAVGDVAAVNDDDDDELVGCRLQTQRDIDRNNREMLFIEDGLRETAASLPTSRVQSRIR</sequence>
<feature type="compositionally biased region" description="Low complexity" evidence="7">
    <location>
        <begin position="542"/>
        <end position="552"/>
    </location>
</feature>
<feature type="transmembrane region" description="Helical" evidence="8">
    <location>
        <begin position="409"/>
        <end position="431"/>
    </location>
</feature>
<feature type="transmembrane region" description="Helical" evidence="8">
    <location>
        <begin position="353"/>
        <end position="371"/>
    </location>
</feature>
<feature type="transmembrane region" description="Helical" evidence="8">
    <location>
        <begin position="513"/>
        <end position="532"/>
    </location>
</feature>
<evidence type="ECO:0000256" key="6">
    <source>
        <dbReference type="ARBA" id="ARBA00023136"/>
    </source>
</evidence>
<feature type="transmembrane region" description="Helical" evidence="8">
    <location>
        <begin position="378"/>
        <end position="397"/>
    </location>
</feature>
<feature type="transmembrane region" description="Helical" evidence="8">
    <location>
        <begin position="443"/>
        <end position="464"/>
    </location>
</feature>
<feature type="transmembrane region" description="Helical" evidence="8">
    <location>
        <begin position="314"/>
        <end position="333"/>
    </location>
</feature>
<feature type="region of interest" description="Disordered" evidence="7">
    <location>
        <begin position="16"/>
        <end position="39"/>
    </location>
</feature>
<dbReference type="Gene3D" id="1.20.1250.20">
    <property type="entry name" value="MFS general substrate transporter like domains"/>
    <property type="match status" value="1"/>
</dbReference>
<dbReference type="GO" id="GO:0022857">
    <property type="term" value="F:transmembrane transporter activity"/>
    <property type="evidence" value="ECO:0007669"/>
    <property type="project" value="InterPro"/>
</dbReference>
<keyword evidence="6 8" id="KW-0472">Membrane</keyword>